<keyword evidence="1 3" id="KW-0689">Ribosomal protein</keyword>
<reference evidence="6 7" key="1">
    <citation type="journal article" date="2015" name="Nature">
        <title>rRNA introns, odd ribosomes, and small enigmatic genomes across a large radiation of phyla.</title>
        <authorList>
            <person name="Brown C.T."/>
            <person name="Hug L.A."/>
            <person name="Thomas B.C."/>
            <person name="Sharon I."/>
            <person name="Castelle C.J."/>
            <person name="Singh A."/>
            <person name="Wilkins M.J."/>
            <person name="Williams K.H."/>
            <person name="Banfield J.F."/>
        </authorList>
    </citation>
    <scope>NUCLEOTIDE SEQUENCE [LARGE SCALE GENOMIC DNA]</scope>
</reference>
<comment type="function">
    <text evidence="3 5">Binds to 23S rRNA. Forms part of two intersubunit bridges in the 70S ribosome.</text>
</comment>
<dbReference type="InterPro" id="IPR036853">
    <property type="entry name" value="Ribosomal_uL14_sf"/>
</dbReference>
<dbReference type="SUPFAM" id="SSF50193">
    <property type="entry name" value="Ribosomal protein L14"/>
    <property type="match status" value="1"/>
</dbReference>
<keyword evidence="2 3" id="KW-0687">Ribonucleoprotein</keyword>
<comment type="similarity">
    <text evidence="3 4">Belongs to the universal ribosomal protein uL14 family.</text>
</comment>
<organism evidence="6 7">
    <name type="scientific">Candidatus Kaiserbacteria bacterium GW2011_GWA2_58_9</name>
    <dbReference type="NCBI Taxonomy" id="1618672"/>
    <lineage>
        <taxon>Bacteria</taxon>
        <taxon>Candidatus Kaiseribacteriota</taxon>
    </lineage>
</organism>
<dbReference type="EMBL" id="LCSD01000014">
    <property type="protein sequence ID" value="KKW47341.1"/>
    <property type="molecule type" value="Genomic_DNA"/>
</dbReference>
<name>A0A0G1YVQ2_9BACT</name>
<evidence type="ECO:0000313" key="7">
    <source>
        <dbReference type="Proteomes" id="UP000034789"/>
    </source>
</evidence>
<evidence type="ECO:0000313" key="6">
    <source>
        <dbReference type="EMBL" id="KKW47341.1"/>
    </source>
</evidence>
<evidence type="ECO:0000256" key="3">
    <source>
        <dbReference type="HAMAP-Rule" id="MF_01367"/>
    </source>
</evidence>
<dbReference type="NCBIfam" id="TIGR01067">
    <property type="entry name" value="rplN_bact"/>
    <property type="match status" value="1"/>
</dbReference>
<comment type="caution">
    <text evidence="6">The sequence shown here is derived from an EMBL/GenBank/DDBJ whole genome shotgun (WGS) entry which is preliminary data.</text>
</comment>
<dbReference type="InterPro" id="IPR000218">
    <property type="entry name" value="Ribosomal_uL14"/>
</dbReference>
<dbReference type="HAMAP" id="MF_01367">
    <property type="entry name" value="Ribosomal_uL14"/>
    <property type="match status" value="1"/>
</dbReference>
<sequence length="126" mass="13961">MLQDRSLVKIADNSGGIVGRVFKILGGSKKRYARVGDEVVISIQTAQPRKMVKKKEVHRAVVVRQTKPLRRKDGSYVRFDENAVVLVAGSGKEPKEPKANRVFGPIPRELALRGYQKIASLAPEIV</sequence>
<keyword evidence="3 5" id="KW-0694">RNA-binding</keyword>
<dbReference type="PATRIC" id="fig|1618672.3.peg.300"/>
<dbReference type="Gene3D" id="2.40.150.20">
    <property type="entry name" value="Ribosomal protein L14"/>
    <property type="match status" value="1"/>
</dbReference>
<dbReference type="GO" id="GO:0022625">
    <property type="term" value="C:cytosolic large ribosomal subunit"/>
    <property type="evidence" value="ECO:0007669"/>
    <property type="project" value="TreeGrafter"/>
</dbReference>
<evidence type="ECO:0000256" key="1">
    <source>
        <dbReference type="ARBA" id="ARBA00022980"/>
    </source>
</evidence>
<dbReference type="PANTHER" id="PTHR11761:SF3">
    <property type="entry name" value="LARGE RIBOSOMAL SUBUNIT PROTEIN UL14M"/>
    <property type="match status" value="1"/>
</dbReference>
<dbReference type="AlphaFoldDB" id="A0A0G1YVQ2"/>
<keyword evidence="3 5" id="KW-0699">rRNA-binding</keyword>
<comment type="subunit">
    <text evidence="3">Part of the 50S ribosomal subunit. Forms a cluster with proteins L3 and L19. In the 70S ribosome, L14 and L19 interact and together make contacts with the 16S rRNA in bridges B5 and B8.</text>
</comment>
<dbReference type="Proteomes" id="UP000034789">
    <property type="component" value="Unassembled WGS sequence"/>
</dbReference>
<dbReference type="GO" id="GO:0006412">
    <property type="term" value="P:translation"/>
    <property type="evidence" value="ECO:0007669"/>
    <property type="project" value="UniProtKB-UniRule"/>
</dbReference>
<dbReference type="PROSITE" id="PS00049">
    <property type="entry name" value="RIBOSOMAL_L14"/>
    <property type="match status" value="1"/>
</dbReference>
<dbReference type="InterPro" id="IPR019972">
    <property type="entry name" value="Ribosomal_uL14_CS"/>
</dbReference>
<accession>A0A0G1YVQ2</accession>
<gene>
    <name evidence="3" type="primary">rplN</name>
    <name evidence="6" type="ORF">UY98_C0014G0014</name>
</gene>
<dbReference type="GO" id="GO:0003735">
    <property type="term" value="F:structural constituent of ribosome"/>
    <property type="evidence" value="ECO:0007669"/>
    <property type="project" value="InterPro"/>
</dbReference>
<dbReference type="CDD" id="cd00337">
    <property type="entry name" value="Ribosomal_uL14"/>
    <property type="match status" value="1"/>
</dbReference>
<proteinExistence type="inferred from homology"/>
<protein>
    <recommendedName>
        <fullName evidence="3">Large ribosomal subunit protein uL14</fullName>
    </recommendedName>
</protein>
<evidence type="ECO:0000256" key="2">
    <source>
        <dbReference type="ARBA" id="ARBA00023274"/>
    </source>
</evidence>
<dbReference type="InterPro" id="IPR005745">
    <property type="entry name" value="Ribosomal_uL14_bac-type"/>
</dbReference>
<evidence type="ECO:0000256" key="5">
    <source>
        <dbReference type="RuleBase" id="RU003950"/>
    </source>
</evidence>
<evidence type="ECO:0000256" key="4">
    <source>
        <dbReference type="RuleBase" id="RU003949"/>
    </source>
</evidence>
<dbReference type="PANTHER" id="PTHR11761">
    <property type="entry name" value="50S/60S RIBOSOMAL PROTEIN L14/L23"/>
    <property type="match status" value="1"/>
</dbReference>
<dbReference type="Pfam" id="PF00238">
    <property type="entry name" value="Ribosomal_L14"/>
    <property type="match status" value="1"/>
</dbReference>
<dbReference type="SMART" id="SM01374">
    <property type="entry name" value="Ribosomal_L14"/>
    <property type="match status" value="1"/>
</dbReference>
<dbReference type="GO" id="GO:0070180">
    <property type="term" value="F:large ribosomal subunit rRNA binding"/>
    <property type="evidence" value="ECO:0007669"/>
    <property type="project" value="TreeGrafter"/>
</dbReference>